<keyword evidence="2" id="KW-0238">DNA-binding</keyword>
<dbReference type="InterPro" id="IPR010093">
    <property type="entry name" value="SinI_DNA-bd"/>
</dbReference>
<evidence type="ECO:0000259" key="1">
    <source>
        <dbReference type="Pfam" id="PF12728"/>
    </source>
</evidence>
<dbReference type="Gene3D" id="1.10.10.10">
    <property type="entry name" value="Winged helix-like DNA-binding domain superfamily/Winged helix DNA-binding domain"/>
    <property type="match status" value="1"/>
</dbReference>
<dbReference type="NCBIfam" id="TIGR01764">
    <property type="entry name" value="excise"/>
    <property type="match status" value="1"/>
</dbReference>
<organism evidence="2 3">
    <name type="scientific">Nocardia terpenica</name>
    <dbReference type="NCBI Taxonomy" id="455432"/>
    <lineage>
        <taxon>Bacteria</taxon>
        <taxon>Bacillati</taxon>
        <taxon>Actinomycetota</taxon>
        <taxon>Actinomycetes</taxon>
        <taxon>Mycobacteriales</taxon>
        <taxon>Nocardiaceae</taxon>
        <taxon>Nocardia</taxon>
    </lineage>
</organism>
<name>A0A291RG90_9NOCA</name>
<feature type="domain" description="Helix-turn-helix" evidence="1">
    <location>
        <begin position="84"/>
        <end position="132"/>
    </location>
</feature>
<dbReference type="RefSeq" id="WP_098693520.1">
    <property type="nucleotide sequence ID" value="NZ_CP023778.1"/>
</dbReference>
<dbReference type="GeneID" id="88357540"/>
<dbReference type="Proteomes" id="UP000221961">
    <property type="component" value="Chromosome"/>
</dbReference>
<sequence length="175" mass="19314">MTAMAIEERTYLPQQLDQLAPVLDFLTAHEQRRGPRAEPSYALVGTSGGQRIELPREIHEALVQVVAALQAGKAVTVAPHSMSLTTQQAADLMGVSRPTVVKLIENGELPAERVGSRRRLRLRDVLTYQQARKQAQYEVLAATSVEIDDTEDPAVVRQRLKDARQAIAARRKAKG</sequence>
<gene>
    <name evidence="2" type="ORF">CRH09_08980</name>
</gene>
<proteinExistence type="predicted"/>
<dbReference type="Pfam" id="PF12728">
    <property type="entry name" value="HTH_17"/>
    <property type="match status" value="1"/>
</dbReference>
<evidence type="ECO:0000313" key="2">
    <source>
        <dbReference type="EMBL" id="ATL66319.1"/>
    </source>
</evidence>
<accession>A0A291RG90</accession>
<dbReference type="SUPFAM" id="SSF46955">
    <property type="entry name" value="Putative DNA-binding domain"/>
    <property type="match status" value="1"/>
</dbReference>
<dbReference type="InterPro" id="IPR041657">
    <property type="entry name" value="HTH_17"/>
</dbReference>
<reference evidence="2 3" key="1">
    <citation type="submission" date="2017-10" db="EMBL/GenBank/DDBJ databases">
        <title>Comparative genomics between pathogenic Norcardia.</title>
        <authorList>
            <person name="Zeng L."/>
        </authorList>
    </citation>
    <scope>NUCLEOTIDE SEQUENCE [LARGE SCALE GENOMIC DNA]</scope>
    <source>
        <strain evidence="2 3">NC_YFY_NT001</strain>
    </source>
</reference>
<dbReference type="GO" id="GO:0003677">
    <property type="term" value="F:DNA binding"/>
    <property type="evidence" value="ECO:0007669"/>
    <property type="project" value="UniProtKB-KW"/>
</dbReference>
<dbReference type="EMBL" id="CP023778">
    <property type="protein sequence ID" value="ATL66319.1"/>
    <property type="molecule type" value="Genomic_DNA"/>
</dbReference>
<dbReference type="KEGG" id="ntp:CRH09_08980"/>
<dbReference type="AlphaFoldDB" id="A0A291RG90"/>
<dbReference type="InterPro" id="IPR009061">
    <property type="entry name" value="DNA-bd_dom_put_sf"/>
</dbReference>
<protein>
    <submittedName>
        <fullName evidence="2">DNA-binding protein</fullName>
    </submittedName>
</protein>
<evidence type="ECO:0000313" key="3">
    <source>
        <dbReference type="Proteomes" id="UP000221961"/>
    </source>
</evidence>
<dbReference type="InterPro" id="IPR036388">
    <property type="entry name" value="WH-like_DNA-bd_sf"/>
</dbReference>